<dbReference type="EMBL" id="JAMSHJ010000002">
    <property type="protein sequence ID" value="KAI5436662.1"/>
    <property type="molecule type" value="Genomic_DNA"/>
</dbReference>
<dbReference type="Proteomes" id="UP001058974">
    <property type="component" value="Chromosome 2"/>
</dbReference>
<reference evidence="1 2" key="1">
    <citation type="journal article" date="2022" name="Nat. Genet.">
        <title>Improved pea reference genome and pan-genome highlight genomic features and evolutionary characteristics.</title>
        <authorList>
            <person name="Yang T."/>
            <person name="Liu R."/>
            <person name="Luo Y."/>
            <person name="Hu S."/>
            <person name="Wang D."/>
            <person name="Wang C."/>
            <person name="Pandey M.K."/>
            <person name="Ge S."/>
            <person name="Xu Q."/>
            <person name="Li N."/>
            <person name="Li G."/>
            <person name="Huang Y."/>
            <person name="Saxena R.K."/>
            <person name="Ji Y."/>
            <person name="Li M."/>
            <person name="Yan X."/>
            <person name="He Y."/>
            <person name="Liu Y."/>
            <person name="Wang X."/>
            <person name="Xiang C."/>
            <person name="Varshney R.K."/>
            <person name="Ding H."/>
            <person name="Gao S."/>
            <person name="Zong X."/>
        </authorList>
    </citation>
    <scope>NUCLEOTIDE SEQUENCE [LARGE SCALE GENOMIC DNA]</scope>
    <source>
        <strain evidence="1 2">cv. Zhongwan 6</strain>
    </source>
</reference>
<comment type="caution">
    <text evidence="1">The sequence shown here is derived from an EMBL/GenBank/DDBJ whole genome shotgun (WGS) entry which is preliminary data.</text>
</comment>
<organism evidence="1 2">
    <name type="scientific">Pisum sativum</name>
    <name type="common">Garden pea</name>
    <name type="synonym">Lathyrus oleraceus</name>
    <dbReference type="NCBI Taxonomy" id="3888"/>
    <lineage>
        <taxon>Eukaryota</taxon>
        <taxon>Viridiplantae</taxon>
        <taxon>Streptophyta</taxon>
        <taxon>Embryophyta</taxon>
        <taxon>Tracheophyta</taxon>
        <taxon>Spermatophyta</taxon>
        <taxon>Magnoliopsida</taxon>
        <taxon>eudicotyledons</taxon>
        <taxon>Gunneridae</taxon>
        <taxon>Pentapetalae</taxon>
        <taxon>rosids</taxon>
        <taxon>fabids</taxon>
        <taxon>Fabales</taxon>
        <taxon>Fabaceae</taxon>
        <taxon>Papilionoideae</taxon>
        <taxon>50 kb inversion clade</taxon>
        <taxon>NPAAA clade</taxon>
        <taxon>Hologalegina</taxon>
        <taxon>IRL clade</taxon>
        <taxon>Fabeae</taxon>
        <taxon>Lathyrus</taxon>
    </lineage>
</organism>
<gene>
    <name evidence="1" type="ORF">KIW84_022973</name>
</gene>
<name>A0A9D4YCZ0_PEA</name>
<dbReference type="AlphaFoldDB" id="A0A9D4YCZ0"/>
<proteinExistence type="predicted"/>
<protein>
    <submittedName>
        <fullName evidence="1">Uncharacterized protein</fullName>
    </submittedName>
</protein>
<accession>A0A9D4YCZ0</accession>
<evidence type="ECO:0000313" key="1">
    <source>
        <dbReference type="EMBL" id="KAI5436662.1"/>
    </source>
</evidence>
<dbReference type="Gramene" id="Psat02G0297300-T1">
    <property type="protein sequence ID" value="KAI5436662.1"/>
    <property type="gene ID" value="KIW84_022973"/>
</dbReference>
<evidence type="ECO:0000313" key="2">
    <source>
        <dbReference type="Proteomes" id="UP001058974"/>
    </source>
</evidence>
<keyword evidence="2" id="KW-1185">Reference proteome</keyword>
<sequence length="114" mass="12823">MILSLSFGSKKVSMKTGSNLESLVVPKSDEKPRDLRSWAKKTDFVSDYSGEAGSSGSEKFELFEQRGRGSSSSTEIEIGQNKDVEIQRANAWCCCWFKCLGNRNVKPVYMRNEK</sequence>